<dbReference type="AlphaFoldDB" id="A0A2K9MIB5"/>
<name>A0A2K9MIB5_9RHOB</name>
<keyword evidence="4" id="KW-1185">Reference proteome</keyword>
<dbReference type="RefSeq" id="WP_101500696.1">
    <property type="nucleotide sequence ID" value="NZ_CP025583.1"/>
</dbReference>
<feature type="chain" id="PRO_5014881999" evidence="2">
    <location>
        <begin position="20"/>
        <end position="186"/>
    </location>
</feature>
<proteinExistence type="predicted"/>
<evidence type="ECO:0000256" key="1">
    <source>
        <dbReference type="SAM" id="MobiDB-lite"/>
    </source>
</evidence>
<accession>A0A2K9MIB5</accession>
<evidence type="ECO:0000313" key="4">
    <source>
        <dbReference type="Proteomes" id="UP000234882"/>
    </source>
</evidence>
<keyword evidence="2" id="KW-0732">Signal</keyword>
<dbReference type="EMBL" id="CP025583">
    <property type="protein sequence ID" value="AUM75354.1"/>
    <property type="molecule type" value="Genomic_DNA"/>
</dbReference>
<gene>
    <name evidence="3" type="ORF">CYR75_14560</name>
</gene>
<dbReference type="Pfam" id="PF05573">
    <property type="entry name" value="NosL"/>
    <property type="match status" value="1"/>
</dbReference>
<dbReference type="InterPro" id="IPR008719">
    <property type="entry name" value="N2O_reductase_NosL"/>
</dbReference>
<evidence type="ECO:0000256" key="2">
    <source>
        <dbReference type="SAM" id="SignalP"/>
    </source>
</evidence>
<protein>
    <submittedName>
        <fullName evidence="3">Copper resistance protein CopZ</fullName>
    </submittedName>
</protein>
<reference evidence="4" key="1">
    <citation type="submission" date="2017-12" db="EMBL/GenBank/DDBJ databases">
        <title>Genomic analysis of Paracoccus sp. CBA4604.</title>
        <authorList>
            <person name="Roh S.W."/>
            <person name="Kim J.Y."/>
            <person name="Kim J.S."/>
        </authorList>
    </citation>
    <scope>NUCLEOTIDE SEQUENCE [LARGE SCALE GENOMIC DNA]</scope>
    <source>
        <strain evidence="4">CBA4604</strain>
    </source>
</reference>
<dbReference type="PANTHER" id="PTHR41247">
    <property type="entry name" value="HTH-TYPE TRANSCRIPTIONAL REPRESSOR YCNK"/>
    <property type="match status" value="1"/>
</dbReference>
<dbReference type="KEGG" id="paru:CYR75_14560"/>
<feature type="region of interest" description="Disordered" evidence="1">
    <location>
        <begin position="158"/>
        <end position="186"/>
    </location>
</feature>
<dbReference type="PANTHER" id="PTHR41247:SF1">
    <property type="entry name" value="HTH-TYPE TRANSCRIPTIONAL REPRESSOR YCNK"/>
    <property type="match status" value="1"/>
</dbReference>
<feature type="signal peptide" evidence="2">
    <location>
        <begin position="1"/>
        <end position="19"/>
    </location>
</feature>
<evidence type="ECO:0000313" key="3">
    <source>
        <dbReference type="EMBL" id="AUM75354.1"/>
    </source>
</evidence>
<dbReference type="Gene3D" id="3.30.70.2060">
    <property type="match status" value="1"/>
</dbReference>
<dbReference type="Gene3D" id="3.30.70.2050">
    <property type="match status" value="1"/>
</dbReference>
<dbReference type="OrthoDB" id="7354657at2"/>
<dbReference type="SUPFAM" id="SSF160387">
    <property type="entry name" value="NosL/MerB-like"/>
    <property type="match status" value="1"/>
</dbReference>
<organism evidence="3 4">
    <name type="scientific">Paracoccus jeotgali</name>
    <dbReference type="NCBI Taxonomy" id="2065379"/>
    <lineage>
        <taxon>Bacteria</taxon>
        <taxon>Pseudomonadati</taxon>
        <taxon>Pseudomonadota</taxon>
        <taxon>Alphaproteobacteria</taxon>
        <taxon>Rhodobacterales</taxon>
        <taxon>Paracoccaceae</taxon>
        <taxon>Paracoccus</taxon>
    </lineage>
</organism>
<sequence>MRGAILALLLLAACRTETAALPEPATMTESAVGHFCQMNVLEHPGPKGQIWLKDVLSPLFFSQVRDVVAYQRMPEQSHEIVVAYVNDMSQAPSWEHPGVDNWMRAEDAFYVVGSARAGGMGAPEIVPFSQRADADAFADQHGGSVMQLAEIPDSAALAPVGAEPESPQDQGDYAARLRALSNEVKP</sequence>
<dbReference type="Proteomes" id="UP000234882">
    <property type="component" value="Chromosome"/>
</dbReference>